<keyword evidence="4" id="KW-0808">Transferase</keyword>
<dbReference type="EC" id="2.7.13.3" evidence="2"/>
<dbReference type="Pfam" id="PF00512">
    <property type="entry name" value="HisKA"/>
    <property type="match status" value="1"/>
</dbReference>
<dbReference type="InterPro" id="IPR036097">
    <property type="entry name" value="HisK_dim/P_sf"/>
</dbReference>
<dbReference type="Proteomes" id="UP000270342">
    <property type="component" value="Unassembled WGS sequence"/>
</dbReference>
<keyword evidence="8" id="KW-0812">Transmembrane</keyword>
<feature type="transmembrane region" description="Helical" evidence="8">
    <location>
        <begin position="235"/>
        <end position="265"/>
    </location>
</feature>
<dbReference type="InterPro" id="IPR036890">
    <property type="entry name" value="HATPase_C_sf"/>
</dbReference>
<sequence length="1114" mass="121420">MEDYALRFTPRAFRKWSEFRVANTAIGAISFLALEAIGGMLMRDYGFLNALWAVLIIGALIFACSAPIAIYAAKHGVDIDLLTRGAGFGYLGSTMTSLIYASFTFIFFALEAAIMAFSLQLAVGMPLWVGYFLCSMIVVPLVTYGITMINRLQAWTQAVWLTLLVLPYAYIFWKQPDALQGFTAFPGVGVPDAKFDLLRFGAAATIVGSTVAQIGEQVDFLRFMPERTHRNTWRWWSAVLSAGPGWIVLGGLKMLGGAVLFYFAIRLGASHASAVKPTGMYLTGFSQVFDSPAIALGVTIAFVVICQIKINVTNAYAGSLAWSNFFSRTTHAHPGRVVWLVFNVMIAVALINVGIFDALERVLSFYSSIAFAWIGAIVADLVINKPAGYSPPGIEFKRSHLYDVNPVGFGSMTIGAVVGLCAYAGWLGPLLQAFCAELAFAAAFVFSPLIAWITGGKFYLARDAAAAVSPASCGDGSRAGAYLGSTLCCICEKQYEPEDMSACPAYGRPICSLCCSLDARCGDYCKPHARLDYQLKSLVRQCLPKLPSMLTNRPAHYLLLILAMSIVAGGILAFVVHHETVIKAMISADRVHASLIAIKVCVVLMLLATAIGVCCMTLIADSRAVAQDESSLQAHLLLEEIDAHRVTDVELQRAKLAAERANIAKSRFIASVSHELRTPLNSILGYAQLLNHDPSVPQRVQRALGVIRHSGDHVVSLIDGLLDIARIESGRFTLSPEAVPFREFMTEIADIFRLQAEVKRIEFICDVQSSLPGAVRCDRKRVGQILINVLGNAVKFTSSGAVTWRISYRHGVAQFEVEDTGPGISEADLSRIFLPFVRGAEQRFDGAEGTGLGLAISRMLTDMMGGELKVESTVGVGSCFKLRLFLPTTEITRQPVMARNGVHVTGYAGERRRILIVEDKLIDRELLIHLLGPLGFELAQAHSGLEALRVASEFAPHLILMDVNMPDLDGWEASRLLRANGISSAPILIVSAEAFDRGRENSAGIGADDFIFKPIRVAELVARIGLKLRLDWIKADAPAAPLDDEPANPPPLEFIVSLRELGALGYVRGILEKLDEVDRLGARYAGFTTPLRTHVMRFDLESFNRAINERDVRC</sequence>
<evidence type="ECO:0000259" key="10">
    <source>
        <dbReference type="PROSITE" id="PS50110"/>
    </source>
</evidence>
<gene>
    <name evidence="11" type="ORF">D7S86_22240</name>
</gene>
<keyword evidence="12" id="KW-1185">Reference proteome</keyword>
<dbReference type="SMART" id="SM00448">
    <property type="entry name" value="REC"/>
    <property type="match status" value="1"/>
</dbReference>
<feature type="transmembrane region" description="Helical" evidence="8">
    <location>
        <begin position="285"/>
        <end position="306"/>
    </location>
</feature>
<dbReference type="InterPro" id="IPR005467">
    <property type="entry name" value="His_kinase_dom"/>
</dbReference>
<dbReference type="EMBL" id="RBZU01000012">
    <property type="protein sequence ID" value="RKP47830.1"/>
    <property type="molecule type" value="Genomic_DNA"/>
</dbReference>
<keyword evidence="8" id="KW-0472">Membrane</keyword>
<dbReference type="FunFam" id="1.10.287.130:FF:000001">
    <property type="entry name" value="Two-component sensor histidine kinase"/>
    <property type="match status" value="1"/>
</dbReference>
<evidence type="ECO:0000256" key="2">
    <source>
        <dbReference type="ARBA" id="ARBA00012438"/>
    </source>
</evidence>
<dbReference type="SUPFAM" id="SSF55874">
    <property type="entry name" value="ATPase domain of HSP90 chaperone/DNA topoisomerase II/histidine kinase"/>
    <property type="match status" value="1"/>
</dbReference>
<dbReference type="InterPro" id="IPR003594">
    <property type="entry name" value="HATPase_dom"/>
</dbReference>
<feature type="transmembrane region" description="Helical" evidence="8">
    <location>
        <begin position="555"/>
        <end position="576"/>
    </location>
</feature>
<evidence type="ECO:0000256" key="3">
    <source>
        <dbReference type="ARBA" id="ARBA00022553"/>
    </source>
</evidence>
<dbReference type="SUPFAM" id="SSF52172">
    <property type="entry name" value="CheY-like"/>
    <property type="match status" value="1"/>
</dbReference>
<evidence type="ECO:0000256" key="7">
    <source>
        <dbReference type="PROSITE-ProRule" id="PRU00169"/>
    </source>
</evidence>
<dbReference type="AlphaFoldDB" id="A0A494XBA5"/>
<dbReference type="Gene3D" id="3.30.565.10">
    <property type="entry name" value="Histidine kinase-like ATPase, C-terminal domain"/>
    <property type="match status" value="1"/>
</dbReference>
<organism evidence="11 12">
    <name type="scientific">Pararobbsia silviterrae</name>
    <dbReference type="NCBI Taxonomy" id="1792498"/>
    <lineage>
        <taxon>Bacteria</taxon>
        <taxon>Pseudomonadati</taxon>
        <taxon>Pseudomonadota</taxon>
        <taxon>Betaproteobacteria</taxon>
        <taxon>Burkholderiales</taxon>
        <taxon>Burkholderiaceae</taxon>
        <taxon>Pararobbsia</taxon>
    </lineage>
</organism>
<dbReference type="CDD" id="cd00082">
    <property type="entry name" value="HisKA"/>
    <property type="match status" value="1"/>
</dbReference>
<evidence type="ECO:0000256" key="5">
    <source>
        <dbReference type="ARBA" id="ARBA00022777"/>
    </source>
</evidence>
<keyword evidence="6" id="KW-0902">Two-component regulatory system</keyword>
<dbReference type="Pfam" id="PF02518">
    <property type="entry name" value="HATPase_c"/>
    <property type="match status" value="1"/>
</dbReference>
<dbReference type="PANTHER" id="PTHR43047:SF64">
    <property type="entry name" value="HISTIDINE KINASE CONTAINING CHEY-HOMOLOGOUS RECEIVER DOMAIN AND PAS DOMAIN-RELATED"/>
    <property type="match status" value="1"/>
</dbReference>
<feature type="transmembrane region" description="Helical" evidence="8">
    <location>
        <begin position="128"/>
        <end position="147"/>
    </location>
</feature>
<protein>
    <recommendedName>
        <fullName evidence="2">histidine kinase</fullName>
        <ecNumber evidence="2">2.7.13.3</ecNumber>
    </recommendedName>
</protein>
<dbReference type="Gene3D" id="1.10.287.130">
    <property type="match status" value="1"/>
</dbReference>
<evidence type="ECO:0000256" key="8">
    <source>
        <dbReference type="SAM" id="Phobius"/>
    </source>
</evidence>
<dbReference type="Gene3D" id="1.10.4160.10">
    <property type="entry name" value="Hydantoin permease"/>
    <property type="match status" value="1"/>
</dbReference>
<evidence type="ECO:0000313" key="11">
    <source>
        <dbReference type="EMBL" id="RKP47830.1"/>
    </source>
</evidence>
<dbReference type="CDD" id="cd17546">
    <property type="entry name" value="REC_hyHK_CKI1_RcsC-like"/>
    <property type="match status" value="1"/>
</dbReference>
<keyword evidence="3 7" id="KW-0597">Phosphoprotein</keyword>
<feature type="transmembrane region" description="Helical" evidence="8">
    <location>
        <begin position="154"/>
        <end position="173"/>
    </location>
</feature>
<dbReference type="InterPro" id="IPR003661">
    <property type="entry name" value="HisK_dim/P_dom"/>
</dbReference>
<feature type="modified residue" description="4-aspartylphosphate" evidence="7">
    <location>
        <position position="962"/>
    </location>
</feature>
<dbReference type="PRINTS" id="PR00344">
    <property type="entry name" value="BCTRLSENSOR"/>
</dbReference>
<dbReference type="GO" id="GO:0000155">
    <property type="term" value="F:phosphorelay sensor kinase activity"/>
    <property type="evidence" value="ECO:0007669"/>
    <property type="project" value="InterPro"/>
</dbReference>
<dbReference type="SUPFAM" id="SSF47384">
    <property type="entry name" value="Homodimeric domain of signal transducing histidine kinase"/>
    <property type="match status" value="1"/>
</dbReference>
<evidence type="ECO:0000256" key="1">
    <source>
        <dbReference type="ARBA" id="ARBA00000085"/>
    </source>
</evidence>
<dbReference type="InterPro" id="IPR004358">
    <property type="entry name" value="Sig_transdc_His_kin-like_C"/>
</dbReference>
<reference evidence="11 12" key="1">
    <citation type="submission" date="2018-10" db="EMBL/GenBank/DDBJ databases">
        <title>Robbsia sp. DHC34, isolated from soil.</title>
        <authorList>
            <person name="Gao Z.-H."/>
            <person name="Qiu L.-H."/>
        </authorList>
    </citation>
    <scope>NUCLEOTIDE SEQUENCE [LARGE SCALE GENOMIC DNA]</scope>
    <source>
        <strain evidence="11 12">DHC34</strain>
    </source>
</reference>
<feature type="domain" description="Response regulatory" evidence="10">
    <location>
        <begin position="913"/>
        <end position="1028"/>
    </location>
</feature>
<name>A0A494XBA5_9BURK</name>
<accession>A0A494XBA5</accession>
<dbReference type="PROSITE" id="PS50109">
    <property type="entry name" value="HIS_KIN"/>
    <property type="match status" value="1"/>
</dbReference>
<evidence type="ECO:0000256" key="4">
    <source>
        <dbReference type="ARBA" id="ARBA00022679"/>
    </source>
</evidence>
<feature type="transmembrane region" description="Helical" evidence="8">
    <location>
        <begin position="47"/>
        <end position="73"/>
    </location>
</feature>
<comment type="caution">
    <text evidence="11">The sequence shown here is derived from an EMBL/GenBank/DDBJ whole genome shotgun (WGS) entry which is preliminary data.</text>
</comment>
<proteinExistence type="predicted"/>
<comment type="catalytic activity">
    <reaction evidence="1">
        <text>ATP + protein L-histidine = ADP + protein N-phospho-L-histidine.</text>
        <dbReference type="EC" id="2.7.13.3"/>
    </reaction>
</comment>
<keyword evidence="8" id="KW-1133">Transmembrane helix</keyword>
<dbReference type="OrthoDB" id="9810730at2"/>
<keyword evidence="5" id="KW-0418">Kinase</keyword>
<feature type="transmembrane region" description="Helical" evidence="8">
    <location>
        <begin position="404"/>
        <end position="425"/>
    </location>
</feature>
<feature type="transmembrane region" description="Helical" evidence="8">
    <location>
        <begin position="596"/>
        <end position="620"/>
    </location>
</feature>
<dbReference type="Gene3D" id="3.40.50.2300">
    <property type="match status" value="1"/>
</dbReference>
<dbReference type="InterPro" id="IPR001789">
    <property type="entry name" value="Sig_transdc_resp-reg_receiver"/>
</dbReference>
<feature type="transmembrane region" description="Helical" evidence="8">
    <location>
        <begin position="337"/>
        <end position="356"/>
    </location>
</feature>
<evidence type="ECO:0000259" key="9">
    <source>
        <dbReference type="PROSITE" id="PS50109"/>
    </source>
</evidence>
<feature type="transmembrane region" description="Helical" evidence="8">
    <location>
        <begin position="362"/>
        <end position="383"/>
    </location>
</feature>
<dbReference type="Pfam" id="PF00072">
    <property type="entry name" value="Response_reg"/>
    <property type="match status" value="1"/>
</dbReference>
<feature type="domain" description="Histidine kinase" evidence="9">
    <location>
        <begin position="671"/>
        <end position="888"/>
    </location>
</feature>
<dbReference type="InterPro" id="IPR011006">
    <property type="entry name" value="CheY-like_superfamily"/>
</dbReference>
<evidence type="ECO:0000256" key="6">
    <source>
        <dbReference type="ARBA" id="ARBA00023012"/>
    </source>
</evidence>
<dbReference type="CDD" id="cd16922">
    <property type="entry name" value="HATPase_EvgS-ArcB-TorS-like"/>
    <property type="match status" value="1"/>
</dbReference>
<dbReference type="PROSITE" id="PS50110">
    <property type="entry name" value="RESPONSE_REGULATORY"/>
    <property type="match status" value="1"/>
</dbReference>
<dbReference type="SMART" id="SM00388">
    <property type="entry name" value="HisKA"/>
    <property type="match status" value="1"/>
</dbReference>
<dbReference type="SMART" id="SM00387">
    <property type="entry name" value="HATPase_c"/>
    <property type="match status" value="1"/>
</dbReference>
<feature type="transmembrane region" description="Helical" evidence="8">
    <location>
        <begin position="21"/>
        <end position="41"/>
    </location>
</feature>
<dbReference type="PANTHER" id="PTHR43047">
    <property type="entry name" value="TWO-COMPONENT HISTIDINE PROTEIN KINASE"/>
    <property type="match status" value="1"/>
</dbReference>
<feature type="transmembrane region" description="Helical" evidence="8">
    <location>
        <begin position="431"/>
        <end position="453"/>
    </location>
</feature>
<evidence type="ECO:0000313" key="12">
    <source>
        <dbReference type="Proteomes" id="UP000270342"/>
    </source>
</evidence>